<reference evidence="1 2" key="1">
    <citation type="submission" date="2017-06" db="EMBL/GenBank/DDBJ databases">
        <title>Genome Sequencing of the methanotroph Methylovulum psychrotolerants str. HV10-M2 isolated from a high-altitude environment.</title>
        <authorList>
            <person name="Mateos-Rivera A."/>
        </authorList>
    </citation>
    <scope>NUCLEOTIDE SEQUENCE [LARGE SCALE GENOMIC DNA]</scope>
    <source>
        <strain evidence="1 2">HV10_M2</strain>
    </source>
</reference>
<organism evidence="1 2">
    <name type="scientific">Methylovulum psychrotolerans</name>
    <dbReference type="NCBI Taxonomy" id="1704499"/>
    <lineage>
        <taxon>Bacteria</taxon>
        <taxon>Pseudomonadati</taxon>
        <taxon>Pseudomonadota</taxon>
        <taxon>Gammaproteobacteria</taxon>
        <taxon>Methylococcales</taxon>
        <taxon>Methylococcaceae</taxon>
        <taxon>Methylovulum</taxon>
    </lineage>
</organism>
<dbReference type="EMBL" id="CP022129">
    <property type="protein sequence ID" value="ASF44901.1"/>
    <property type="molecule type" value="Genomic_DNA"/>
</dbReference>
<dbReference type="AlphaFoldDB" id="A0A1Z4BUA7"/>
<accession>A0A1Z4BUA7</accession>
<dbReference type="SUPFAM" id="SSF53448">
    <property type="entry name" value="Nucleotide-diphospho-sugar transferases"/>
    <property type="match status" value="1"/>
</dbReference>
<dbReference type="PANTHER" id="PTHR36529:SF1">
    <property type="entry name" value="GLYCOSYLTRANSFERASE"/>
    <property type="match status" value="1"/>
</dbReference>
<evidence type="ECO:0000313" key="1">
    <source>
        <dbReference type="EMBL" id="ASF44901.1"/>
    </source>
</evidence>
<dbReference type="KEGG" id="mpsy:CEK71_01810"/>
<sequence>MTYHYPDAVLMVFCKAPVPGQVKTRLIPTLSARQAADAHIALARHTLHIATKRPLCDVQLWCAPSPAHPFFQAAAQNFSVTLKTQQGNDLGARMADAFQDVLQNYAHALLIGCDCPSLTEADLAQALTVLQKGYDSVLAPTEDGGYSLIGLNQTAAQLFAAMPWSTPQVLPETRARSQRLGLQCYELREQWDVDTPADWARYKQWCGGI</sequence>
<dbReference type="PANTHER" id="PTHR36529">
    <property type="entry name" value="SLL1095 PROTEIN"/>
    <property type="match status" value="1"/>
</dbReference>
<dbReference type="OrthoDB" id="9798250at2"/>
<dbReference type="NCBIfam" id="TIGR04282">
    <property type="entry name" value="glyco_like_cofC"/>
    <property type="match status" value="1"/>
</dbReference>
<dbReference type="Proteomes" id="UP000197019">
    <property type="component" value="Chromosome"/>
</dbReference>
<protein>
    <recommendedName>
        <fullName evidence="3">Glycosyltransferase</fullName>
    </recommendedName>
</protein>
<evidence type="ECO:0008006" key="3">
    <source>
        <dbReference type="Google" id="ProtNLM"/>
    </source>
</evidence>
<dbReference type="Gene3D" id="3.90.550.10">
    <property type="entry name" value="Spore Coat Polysaccharide Biosynthesis Protein SpsA, Chain A"/>
    <property type="match status" value="1"/>
</dbReference>
<dbReference type="Pfam" id="PF09837">
    <property type="entry name" value="DUF2064"/>
    <property type="match status" value="1"/>
</dbReference>
<gene>
    <name evidence="1" type="ORF">CEK71_01810</name>
</gene>
<name>A0A1Z4BUA7_9GAMM</name>
<dbReference type="InterPro" id="IPR029044">
    <property type="entry name" value="Nucleotide-diphossugar_trans"/>
</dbReference>
<proteinExistence type="predicted"/>
<keyword evidence="2" id="KW-1185">Reference proteome</keyword>
<dbReference type="RefSeq" id="WP_088617784.1">
    <property type="nucleotide sequence ID" value="NZ_CP022129.1"/>
</dbReference>
<evidence type="ECO:0000313" key="2">
    <source>
        <dbReference type="Proteomes" id="UP000197019"/>
    </source>
</evidence>
<dbReference type="InterPro" id="IPR018641">
    <property type="entry name" value="Trfase_1_rSAM/seldom-assoc"/>
</dbReference>